<name>A0ABP0FWS5_CLALP</name>
<comment type="caution">
    <text evidence="1">The sequence shown here is derived from an EMBL/GenBank/DDBJ whole genome shotgun (WGS) entry which is preliminary data.</text>
</comment>
<dbReference type="Proteomes" id="UP001642483">
    <property type="component" value="Unassembled WGS sequence"/>
</dbReference>
<accession>A0ABP0FWS5</accession>
<gene>
    <name evidence="1" type="ORF">CVLEPA_LOCUS14276</name>
</gene>
<sequence length="88" mass="10068">MLELRVLHKLLLIVNSFPIHVQENSLSLGYCKNPMNPLVYVLTTNSKNMEIAQDIYKAVIQKVVDIEIVLPSIPRRGGRRSDRTLPKK</sequence>
<proteinExistence type="predicted"/>
<organism evidence="1 2">
    <name type="scientific">Clavelina lepadiformis</name>
    <name type="common">Light-bulb sea squirt</name>
    <name type="synonym">Ascidia lepadiformis</name>
    <dbReference type="NCBI Taxonomy" id="159417"/>
    <lineage>
        <taxon>Eukaryota</taxon>
        <taxon>Metazoa</taxon>
        <taxon>Chordata</taxon>
        <taxon>Tunicata</taxon>
        <taxon>Ascidiacea</taxon>
        <taxon>Aplousobranchia</taxon>
        <taxon>Clavelinidae</taxon>
        <taxon>Clavelina</taxon>
    </lineage>
</organism>
<reference evidence="1 2" key="1">
    <citation type="submission" date="2024-02" db="EMBL/GenBank/DDBJ databases">
        <authorList>
            <person name="Daric V."/>
            <person name="Darras S."/>
        </authorList>
    </citation>
    <scope>NUCLEOTIDE SEQUENCE [LARGE SCALE GENOMIC DNA]</scope>
</reference>
<evidence type="ECO:0000313" key="1">
    <source>
        <dbReference type="EMBL" id="CAK8683172.1"/>
    </source>
</evidence>
<keyword evidence="2" id="KW-1185">Reference proteome</keyword>
<protein>
    <submittedName>
        <fullName evidence="1">Uncharacterized protein</fullName>
    </submittedName>
</protein>
<evidence type="ECO:0000313" key="2">
    <source>
        <dbReference type="Proteomes" id="UP001642483"/>
    </source>
</evidence>
<dbReference type="EMBL" id="CAWYQH010000097">
    <property type="protein sequence ID" value="CAK8683172.1"/>
    <property type="molecule type" value="Genomic_DNA"/>
</dbReference>